<protein>
    <recommendedName>
        <fullName evidence="7">Thioredoxin domain-containing protein</fullName>
    </recommendedName>
</protein>
<dbReference type="SUPFAM" id="SSF52833">
    <property type="entry name" value="Thioredoxin-like"/>
    <property type="match status" value="1"/>
</dbReference>
<dbReference type="PANTHER" id="PTHR45815">
    <property type="entry name" value="PROTEIN DISULFIDE-ISOMERASE A6"/>
    <property type="match status" value="1"/>
</dbReference>
<dbReference type="InterPro" id="IPR017937">
    <property type="entry name" value="Thioredoxin_CS"/>
</dbReference>
<proteinExistence type="inferred from homology"/>
<dbReference type="InterPro" id="IPR013766">
    <property type="entry name" value="Thioredoxin_domain"/>
</dbReference>
<dbReference type="GO" id="GO:0034976">
    <property type="term" value="P:response to endoplasmic reticulum stress"/>
    <property type="evidence" value="ECO:0007669"/>
    <property type="project" value="TreeGrafter"/>
</dbReference>
<evidence type="ECO:0000256" key="4">
    <source>
        <dbReference type="ARBA" id="ARBA00022824"/>
    </source>
</evidence>
<dbReference type="AlphaFoldDB" id="T0RJI9"/>
<dbReference type="PRINTS" id="PR00421">
    <property type="entry name" value="THIOREDOXIN"/>
</dbReference>
<gene>
    <name evidence="8" type="ORF">SDRG_12297</name>
</gene>
<evidence type="ECO:0000256" key="3">
    <source>
        <dbReference type="ARBA" id="ARBA00022737"/>
    </source>
</evidence>
<keyword evidence="2 6" id="KW-0732">Signal</keyword>
<dbReference type="eggNOG" id="KOG0191">
    <property type="taxonomic scope" value="Eukaryota"/>
</dbReference>
<comment type="similarity">
    <text evidence="1 5">Belongs to the protein disulfide isomerase family.</text>
</comment>
<dbReference type="GO" id="GO:0005788">
    <property type="term" value="C:endoplasmic reticulum lumen"/>
    <property type="evidence" value="ECO:0007669"/>
    <property type="project" value="TreeGrafter"/>
</dbReference>
<dbReference type="VEuPathDB" id="FungiDB:SDRG_12297"/>
<name>T0RJI9_SAPDV</name>
<evidence type="ECO:0000256" key="2">
    <source>
        <dbReference type="ARBA" id="ARBA00022729"/>
    </source>
</evidence>
<accession>T0RJI9</accession>
<evidence type="ECO:0000256" key="6">
    <source>
        <dbReference type="SAM" id="SignalP"/>
    </source>
</evidence>
<dbReference type="STRING" id="1156394.T0RJI9"/>
<dbReference type="EMBL" id="JH767179">
    <property type="protein sequence ID" value="EQC30017.1"/>
    <property type="molecule type" value="Genomic_DNA"/>
</dbReference>
<dbReference type="OrthoDB" id="10264505at2759"/>
<sequence>MHSMRFVAAILVALHAMAIAHVHVLTEKTFKKEVLDSPDYWLVEFYAPWCGHCKQLEPEWKKAAKALKTTAKLGAVDCTSNEQLAQQFGIQGYPTIKEFGKNKNKPTDYRGGRSAREIVQHVKASPLAALGVSSSDAAVQILQYKDVYTFFATAPPKTPSAILFGRNKHKKGAKAKPRWLSDVAQSFIAPDKKSILVQFGFVAGSDAKIAEHLGLHDADLPALVYVHPDHGYTHVALTDAKPARQVTSFINKALTSDLGDWSPLPSFPPPEENAPRRKPPVVITETTAATFETDCLDAGDGKLCVLYIPRDPSTFDLKPVAKHFRRDKLAFFWLAPTSPLVVVLADWVGATLDRPERDGHCIVFKLSSRGRLRVTEMTNIMDNGILEMFLSHIVEGLESFRPLNGRPRFIEDAGYDHSEL</sequence>
<dbReference type="GeneID" id="19953024"/>
<dbReference type="Gene3D" id="3.40.30.10">
    <property type="entry name" value="Glutaredoxin"/>
    <property type="match status" value="1"/>
</dbReference>
<reference evidence="8 9" key="1">
    <citation type="submission" date="2012-04" db="EMBL/GenBank/DDBJ databases">
        <title>The Genome Sequence of Saprolegnia declina VS20.</title>
        <authorList>
            <consortium name="The Broad Institute Genome Sequencing Platform"/>
            <person name="Russ C."/>
            <person name="Nusbaum C."/>
            <person name="Tyler B."/>
            <person name="van West P."/>
            <person name="Dieguez-Uribeondo J."/>
            <person name="de Bruijn I."/>
            <person name="Tripathy S."/>
            <person name="Jiang R."/>
            <person name="Young S.K."/>
            <person name="Zeng Q."/>
            <person name="Gargeya S."/>
            <person name="Fitzgerald M."/>
            <person name="Haas B."/>
            <person name="Abouelleil A."/>
            <person name="Alvarado L."/>
            <person name="Arachchi H.M."/>
            <person name="Berlin A."/>
            <person name="Chapman S.B."/>
            <person name="Goldberg J."/>
            <person name="Griggs A."/>
            <person name="Gujja S."/>
            <person name="Hansen M."/>
            <person name="Howarth C."/>
            <person name="Imamovic A."/>
            <person name="Larimer J."/>
            <person name="McCowen C."/>
            <person name="Montmayeur A."/>
            <person name="Murphy C."/>
            <person name="Neiman D."/>
            <person name="Pearson M."/>
            <person name="Priest M."/>
            <person name="Roberts A."/>
            <person name="Saif S."/>
            <person name="Shea T."/>
            <person name="Sisk P."/>
            <person name="Sykes S."/>
            <person name="Wortman J."/>
            <person name="Nusbaum C."/>
            <person name="Birren B."/>
        </authorList>
    </citation>
    <scope>NUCLEOTIDE SEQUENCE [LARGE SCALE GENOMIC DNA]</scope>
    <source>
        <strain evidence="8 9">VS20</strain>
    </source>
</reference>
<keyword evidence="3" id="KW-0677">Repeat</keyword>
<dbReference type="GO" id="GO:0003756">
    <property type="term" value="F:protein disulfide isomerase activity"/>
    <property type="evidence" value="ECO:0007669"/>
    <property type="project" value="InterPro"/>
</dbReference>
<dbReference type="InParanoid" id="T0RJI9"/>
<feature type="signal peptide" evidence="6">
    <location>
        <begin position="1"/>
        <end position="20"/>
    </location>
</feature>
<dbReference type="InterPro" id="IPR036249">
    <property type="entry name" value="Thioredoxin-like_sf"/>
</dbReference>
<keyword evidence="9" id="KW-1185">Reference proteome</keyword>
<evidence type="ECO:0000313" key="8">
    <source>
        <dbReference type="EMBL" id="EQC30017.1"/>
    </source>
</evidence>
<dbReference type="CDD" id="cd03001">
    <property type="entry name" value="PDI_a_P5"/>
    <property type="match status" value="1"/>
</dbReference>
<dbReference type="OMA" id="PGRKVKY"/>
<feature type="chain" id="PRO_5004584016" description="Thioredoxin domain-containing protein" evidence="6">
    <location>
        <begin position="21"/>
        <end position="420"/>
    </location>
</feature>
<dbReference type="InterPro" id="IPR005788">
    <property type="entry name" value="PDI_thioredoxin-like_dom"/>
</dbReference>
<dbReference type="Proteomes" id="UP000030762">
    <property type="component" value="Unassembled WGS sequence"/>
</dbReference>
<dbReference type="NCBIfam" id="TIGR01126">
    <property type="entry name" value="pdi_dom"/>
    <property type="match status" value="1"/>
</dbReference>
<evidence type="ECO:0000313" key="9">
    <source>
        <dbReference type="Proteomes" id="UP000030762"/>
    </source>
</evidence>
<organism evidence="8 9">
    <name type="scientific">Saprolegnia diclina (strain VS20)</name>
    <dbReference type="NCBI Taxonomy" id="1156394"/>
    <lineage>
        <taxon>Eukaryota</taxon>
        <taxon>Sar</taxon>
        <taxon>Stramenopiles</taxon>
        <taxon>Oomycota</taxon>
        <taxon>Saprolegniomycetes</taxon>
        <taxon>Saprolegniales</taxon>
        <taxon>Saprolegniaceae</taxon>
        <taxon>Saprolegnia</taxon>
    </lineage>
</organism>
<dbReference type="PROSITE" id="PS00194">
    <property type="entry name" value="THIOREDOXIN_1"/>
    <property type="match status" value="1"/>
</dbReference>
<evidence type="ECO:0000256" key="1">
    <source>
        <dbReference type="ARBA" id="ARBA00006347"/>
    </source>
</evidence>
<dbReference type="Pfam" id="PF00085">
    <property type="entry name" value="Thioredoxin"/>
    <property type="match status" value="1"/>
</dbReference>
<keyword evidence="4" id="KW-0256">Endoplasmic reticulum</keyword>
<dbReference type="RefSeq" id="XP_008616584.1">
    <property type="nucleotide sequence ID" value="XM_008618362.1"/>
</dbReference>
<feature type="domain" description="Thioredoxin" evidence="7">
    <location>
        <begin position="10"/>
        <end position="127"/>
    </location>
</feature>
<dbReference type="PROSITE" id="PS51352">
    <property type="entry name" value="THIOREDOXIN_2"/>
    <property type="match status" value="1"/>
</dbReference>
<dbReference type="GO" id="GO:0015035">
    <property type="term" value="F:protein-disulfide reductase activity"/>
    <property type="evidence" value="ECO:0007669"/>
    <property type="project" value="TreeGrafter"/>
</dbReference>
<evidence type="ECO:0000259" key="7">
    <source>
        <dbReference type="PROSITE" id="PS51352"/>
    </source>
</evidence>
<evidence type="ECO:0000256" key="5">
    <source>
        <dbReference type="RuleBase" id="RU004208"/>
    </source>
</evidence>
<dbReference type="PANTHER" id="PTHR45815:SF3">
    <property type="entry name" value="PROTEIN DISULFIDE-ISOMERASE A6"/>
    <property type="match status" value="1"/>
</dbReference>